<evidence type="ECO:0000313" key="1">
    <source>
        <dbReference type="EMBL" id="MBG9378760.1"/>
    </source>
</evidence>
<dbReference type="Gene3D" id="3.30.450.20">
    <property type="entry name" value="PAS domain"/>
    <property type="match status" value="1"/>
</dbReference>
<dbReference type="InterPro" id="IPR000014">
    <property type="entry name" value="PAS"/>
</dbReference>
<dbReference type="InterPro" id="IPR035965">
    <property type="entry name" value="PAS-like_dom_sf"/>
</dbReference>
<dbReference type="EMBL" id="JADWYR010000004">
    <property type="protein sequence ID" value="MBG9378760.1"/>
    <property type="molecule type" value="Genomic_DNA"/>
</dbReference>
<proteinExistence type="predicted"/>
<comment type="caution">
    <text evidence="1">The sequence shown here is derived from an EMBL/GenBank/DDBJ whole genome shotgun (WGS) entry which is preliminary data.</text>
</comment>
<reference evidence="1" key="1">
    <citation type="submission" date="2020-11" db="EMBL/GenBank/DDBJ databases">
        <title>Bacterial whole genome sequence for Panacibacter sp. DH6.</title>
        <authorList>
            <person name="Le V."/>
            <person name="Ko S."/>
            <person name="Ahn C.-Y."/>
            <person name="Oh H.-M."/>
        </authorList>
    </citation>
    <scope>NUCLEOTIDE SEQUENCE</scope>
    <source>
        <strain evidence="1">DH6</strain>
    </source>
</reference>
<organism evidence="1 2">
    <name type="scientific">Panacibacter microcysteis</name>
    <dbReference type="NCBI Taxonomy" id="2793269"/>
    <lineage>
        <taxon>Bacteria</taxon>
        <taxon>Pseudomonadati</taxon>
        <taxon>Bacteroidota</taxon>
        <taxon>Chitinophagia</taxon>
        <taxon>Chitinophagales</taxon>
        <taxon>Chitinophagaceae</taxon>
        <taxon>Panacibacter</taxon>
    </lineage>
</organism>
<dbReference type="AlphaFoldDB" id="A0A931H0I4"/>
<dbReference type="NCBIfam" id="TIGR00229">
    <property type="entry name" value="sensory_box"/>
    <property type="match status" value="1"/>
</dbReference>
<dbReference type="Proteomes" id="UP000628448">
    <property type="component" value="Unassembled WGS sequence"/>
</dbReference>
<evidence type="ECO:0000313" key="2">
    <source>
        <dbReference type="Proteomes" id="UP000628448"/>
    </source>
</evidence>
<dbReference type="SUPFAM" id="SSF55785">
    <property type="entry name" value="PYP-like sensor domain (PAS domain)"/>
    <property type="match status" value="1"/>
</dbReference>
<accession>A0A931H0I4</accession>
<keyword evidence="2" id="KW-1185">Reference proteome</keyword>
<sequence length="114" mass="12912">MTGSGHYSIIPPERLREQDEMMARVRRGGHTQHFQTECRTKYGKRLPAIVSISMVKNTLGQVVGVSKIARAMSRGQQNEERLRHIFGLSGNINAKKDVNAISSKTIIRLNRIWP</sequence>
<name>A0A931H0I4_9BACT</name>
<protein>
    <submittedName>
        <fullName evidence="1">PAS domain S-box protein</fullName>
    </submittedName>
</protein>
<gene>
    <name evidence="1" type="ORF">I5907_21185</name>
</gene>